<keyword evidence="1" id="KW-0677">Repeat</keyword>
<feature type="signal peptide" evidence="3">
    <location>
        <begin position="1"/>
        <end position="20"/>
    </location>
</feature>
<feature type="domain" description="VWFA" evidence="4">
    <location>
        <begin position="25"/>
        <end position="220"/>
    </location>
</feature>
<dbReference type="PROSITE" id="PS50940">
    <property type="entry name" value="CHIT_BIND_II"/>
    <property type="match status" value="1"/>
</dbReference>
<dbReference type="PANTHER" id="PTHR22906">
    <property type="entry name" value="PROPERDIN"/>
    <property type="match status" value="1"/>
</dbReference>
<evidence type="ECO:0000313" key="6">
    <source>
        <dbReference type="Proteomes" id="UP001652625"/>
    </source>
</evidence>
<dbReference type="RefSeq" id="XP_065663433.1">
    <property type="nucleotide sequence ID" value="XM_065807361.1"/>
</dbReference>
<dbReference type="InterPro" id="IPR036508">
    <property type="entry name" value="Chitin-bd_dom_sf"/>
</dbReference>
<evidence type="ECO:0000256" key="3">
    <source>
        <dbReference type="SAM" id="SignalP"/>
    </source>
</evidence>
<dbReference type="InterPro" id="IPR036465">
    <property type="entry name" value="vWFA_dom_sf"/>
</dbReference>
<dbReference type="SUPFAM" id="SSF57625">
    <property type="entry name" value="Invertebrate chitin-binding proteins"/>
    <property type="match status" value="1"/>
</dbReference>
<dbReference type="PANTHER" id="PTHR22906:SF52">
    <property type="entry name" value="ADHESION G PROTEIN-COUPLED RECEPTOR B1"/>
    <property type="match status" value="1"/>
</dbReference>
<feature type="chain" id="PRO_5045025965" evidence="3">
    <location>
        <begin position="21"/>
        <end position="2032"/>
    </location>
</feature>
<dbReference type="Pfam" id="PF00092">
    <property type="entry name" value="VWA"/>
    <property type="match status" value="3"/>
</dbReference>
<gene>
    <name evidence="7 8" type="primary">LOC100200012</name>
</gene>
<sequence length="2032" mass="222233">MGYLFCFLTFTLFVTSKVLGQNKISVSLLLDSSIRFNEHWFNENFDGNHFQYLKNFAKNFVDAFGISATRRVDVVQFQDSSTSGKISCNSLSTLGQFKSNVDALTNNYDAVTNIDIVSGVYEGKKNLLSNLCGINESFSTALVVLTSGPQLGSSVSDTLRSFYLLSDTPKTYVVYLNDATSQGTDQYNILTKGIIQRQFPVLQFSDFQSASLALSVVNQVINDSYEQFDATAWSSFGLCSIQCTKTRYRNCTGQCTGVETNQTINCTTDFCSPSFGLWSSFSNCSVLCQQTRSRSCSGNCQNAITTQTQSCLGDLCPNVILGAWSDYGICSSSCWHTRVRNCTGNCQNVTTTDSEPCLGDLCQTAILGVWSSFGSCSVSCQQTRNRTCVGNCQSISILESQLCIGDLCPTVILGEWSPFGNCSSICLQTRSRNCTGSCQNVDTSQKQSCTGGFCLNGQYKIAVSLLLDSSLQFNQLYYNDNFGGDRFQYLKNFVKSFADTIGISANHLVNVIQFQDISTSEVISCDALSTLQSFEAKVDKLTNSYSSNAKVDIVSGIIEGKKRLASDLCGSNNNFTTAMVILTSGPQLGASVDNSLSLFYSLANAPNTYVVYLNQVDSQSTNQYNILTKGLVQRQFPVTQYIGFQSPSLASSVVSQILADAPFLGEWSSFGICSYLCQQSRTRTCSGSCQNAITTQTQSCLGDMCPTVILGEWSSFGNCSYLCQQSRTRTCSGSCQNASTTETQSCLGNMCPTVILGEWSSFGNCSYLCQQSRNRTCSGSCQNASTTESQSCLGDMCPTVILGEWSSFGNCSYLCQQSRTRTCSGSCQNASTTESQSCLGDMCPTVILGEWSSFGNCSYLCQQSRTRTCSGSCQNASTTETQSCLGNMCPTVILGEWSSFGNCSYLCQQSRNRTCSGNCQNASTSETQSCLGGLCQNVLLGGWSAYSNCSSLCQQTRSRTCTGNCQNQTIYQSLSCLGGFCSSDQTKIAVSLLLDSSIAFNEDFFLSNFGYLKRFSQNFAETFGVSTNRRIDVIQFSDVLTSETISCNSFSTLEKFKTSVDGLTNSYDLMRTIDLGSGINTAKAKLQSNLCGGNESFATALVILTSGNQLDLSANSLLQSIYLLSDTPKTYVVYINDSFSILNQYNILTNSIVSRQFPISDFIGFQNPSLAKSVAEQVIADGIVDFSVSDWSLFNQCSNQCQQTRTRICTGHCNTVEISQTQNCTTGLCFSNPCAGKTDGKYLIPDVFAYLLCSLQQASFVNCSDNQIFDPNYSNCMDAGNYSLNNFCVGKTNGQYRNPWNCNSFISCSNGAAYNMSCALPNLIYDPYNNLCKDSGTYPCSVLPVLGTWSTYGDCSVLCQQTRVRTCSGNCQNAITSQSQNCLGGSCPVALYGVWSAFSECSAACQKTRTRNCTGNCANVAILDIQNCTDGQCSSAYTLGNWGAWSSCSESCRATQTNPMRVRARNCTSNSSTFNQCTSDIMIQYEPCNTDACLTVKSCSSINFTFVFVLDSSSSISAQEWVNEKQFVLNFVNSSDFGLNPNIDIALVNYGTSPKLETSCGAITNKNDFFTFINLLQQRNGGTATNDALLAAEAASKNCTKLNVFPIFILLTDGVENIENNFTKRVETENRIKSKGLLYVGAVGNEVNKTDINRMTHYIINGQDMYYNQFDDSFTNLLSQYSSTFYSYIYGILGCETKGQWTTWSDWSACSVVCGVTGYVQRIRSCVSPMTGKIQEDCEADGNLTKIELKICSGPCGTWTNWGPFTDCSETCQSKNASVPTQSRQRFCLNNTLELCLSDNGLGKLQTIPCNVGVICPIRGTWSSWGAWSACSASCDSGVSQRERNCSLPFPSNAGSDCIGDSVQKIVCKLFNCPKVCMIPKRCSCLNATKWNYVPTFNQFQNQGIALETIDKMVGYLNSYAEDNVNATCKACNKMVLSSMKIQLTNQTIQINETIKKLDAIKSNLRDVINCNDIPQNFIGLWELYDLMFERSVMLEAVLIEMNAVFIRVESAIISCESYGWFHQILNSILRV</sequence>
<proteinExistence type="predicted"/>
<dbReference type="Pfam" id="PF00090">
    <property type="entry name" value="TSP_1"/>
    <property type="match status" value="3"/>
</dbReference>
<dbReference type="SMART" id="SM00209">
    <property type="entry name" value="TSP1"/>
    <property type="match status" value="19"/>
</dbReference>
<organism evidence="6 7">
    <name type="scientific">Hydra vulgaris</name>
    <name type="common">Hydra</name>
    <name type="synonym">Hydra attenuata</name>
    <dbReference type="NCBI Taxonomy" id="6087"/>
    <lineage>
        <taxon>Eukaryota</taxon>
        <taxon>Metazoa</taxon>
        <taxon>Cnidaria</taxon>
        <taxon>Hydrozoa</taxon>
        <taxon>Hydroidolina</taxon>
        <taxon>Anthoathecata</taxon>
        <taxon>Aplanulata</taxon>
        <taxon>Hydridae</taxon>
        <taxon>Hydra</taxon>
    </lineage>
</organism>
<evidence type="ECO:0000313" key="7">
    <source>
        <dbReference type="RefSeq" id="XP_065663432.1"/>
    </source>
</evidence>
<evidence type="ECO:0000259" key="5">
    <source>
        <dbReference type="PROSITE" id="PS50940"/>
    </source>
</evidence>
<dbReference type="SMART" id="SM00327">
    <property type="entry name" value="VWA"/>
    <property type="match status" value="4"/>
</dbReference>
<keyword evidence="2" id="KW-1015">Disulfide bond</keyword>
<feature type="domain" description="VWFA" evidence="4">
    <location>
        <begin position="989"/>
        <end position="1174"/>
    </location>
</feature>
<dbReference type="InterPro" id="IPR002557">
    <property type="entry name" value="Chitin-bd_dom"/>
</dbReference>
<evidence type="ECO:0000256" key="2">
    <source>
        <dbReference type="ARBA" id="ARBA00023157"/>
    </source>
</evidence>
<dbReference type="Gene3D" id="3.20.20.80">
    <property type="entry name" value="Glycosidases"/>
    <property type="match status" value="1"/>
</dbReference>
<dbReference type="InterPro" id="IPR002035">
    <property type="entry name" value="VWF_A"/>
</dbReference>
<evidence type="ECO:0000259" key="4">
    <source>
        <dbReference type="PROSITE" id="PS50234"/>
    </source>
</evidence>
<feature type="domain" description="Chitin-binding type-2" evidence="5">
    <location>
        <begin position="1285"/>
        <end position="1342"/>
    </location>
</feature>
<dbReference type="SUPFAM" id="SSF53300">
    <property type="entry name" value="vWA-like"/>
    <property type="match status" value="4"/>
</dbReference>
<dbReference type="Gene3D" id="2.20.100.10">
    <property type="entry name" value="Thrombospondin type-1 (TSP1) repeat"/>
    <property type="match status" value="3"/>
</dbReference>
<dbReference type="RefSeq" id="XP_065663432.1">
    <property type="nucleotide sequence ID" value="XM_065807360.1"/>
</dbReference>
<feature type="domain" description="VWFA" evidence="4">
    <location>
        <begin position="1505"/>
        <end position="1689"/>
    </location>
</feature>
<accession>A0ABM4CNM1</accession>
<reference evidence="7 8" key="1">
    <citation type="submission" date="2025-05" db="UniProtKB">
        <authorList>
            <consortium name="RefSeq"/>
        </authorList>
    </citation>
    <scope>IDENTIFICATION</scope>
</reference>
<evidence type="ECO:0000256" key="1">
    <source>
        <dbReference type="ARBA" id="ARBA00022737"/>
    </source>
</evidence>
<dbReference type="InterPro" id="IPR036383">
    <property type="entry name" value="TSP1_rpt_sf"/>
</dbReference>
<dbReference type="PROSITE" id="PS50092">
    <property type="entry name" value="TSP1"/>
    <property type="match status" value="17"/>
</dbReference>
<dbReference type="Gene3D" id="3.40.50.410">
    <property type="entry name" value="von Willebrand factor, type A domain"/>
    <property type="match status" value="4"/>
</dbReference>
<keyword evidence="6" id="KW-1185">Reference proteome</keyword>
<feature type="domain" description="VWFA" evidence="4">
    <location>
        <begin position="462"/>
        <end position="585"/>
    </location>
</feature>
<dbReference type="GeneID" id="100200012"/>
<dbReference type="PROSITE" id="PS50234">
    <property type="entry name" value="VWFA"/>
    <property type="match status" value="4"/>
</dbReference>
<dbReference type="SUPFAM" id="SSF82895">
    <property type="entry name" value="TSP-1 type 1 repeat"/>
    <property type="match status" value="3"/>
</dbReference>
<dbReference type="CDD" id="cd00198">
    <property type="entry name" value="vWFA"/>
    <property type="match status" value="1"/>
</dbReference>
<name>A0ABM4CNM1_HYDVU</name>
<evidence type="ECO:0000313" key="8">
    <source>
        <dbReference type="RefSeq" id="XP_065663433.1"/>
    </source>
</evidence>
<keyword evidence="3" id="KW-0732">Signal</keyword>
<dbReference type="SMART" id="SM00494">
    <property type="entry name" value="ChtBD2"/>
    <property type="match status" value="2"/>
</dbReference>
<protein>
    <submittedName>
        <fullName evidence="7 8">Uncharacterized protein LOC100200012 isoform X3</fullName>
    </submittedName>
</protein>
<dbReference type="InterPro" id="IPR052065">
    <property type="entry name" value="Compl_asym_regulator"/>
</dbReference>
<dbReference type="Proteomes" id="UP001652625">
    <property type="component" value="Chromosome 10"/>
</dbReference>
<dbReference type="InterPro" id="IPR000884">
    <property type="entry name" value="TSP1_rpt"/>
</dbReference>